<dbReference type="EMBL" id="AVPJ01000027">
    <property type="protein sequence ID" value="KGN29832.1"/>
    <property type="molecule type" value="Genomic_DNA"/>
</dbReference>
<dbReference type="Pfam" id="PF13439">
    <property type="entry name" value="Glyco_transf_4"/>
    <property type="match status" value="1"/>
</dbReference>
<dbReference type="Proteomes" id="UP000030002">
    <property type="component" value="Unassembled WGS sequence"/>
</dbReference>
<name>A0A0A0J0X4_9MICO</name>
<evidence type="ECO:0000259" key="4">
    <source>
        <dbReference type="Pfam" id="PF00534"/>
    </source>
</evidence>
<keyword evidence="1" id="KW-0328">Glycosyltransferase</keyword>
<evidence type="ECO:0000256" key="3">
    <source>
        <dbReference type="SAM" id="MobiDB-lite"/>
    </source>
</evidence>
<dbReference type="Pfam" id="PF00534">
    <property type="entry name" value="Glycos_transf_1"/>
    <property type="match status" value="1"/>
</dbReference>
<evidence type="ECO:0000256" key="2">
    <source>
        <dbReference type="ARBA" id="ARBA00022679"/>
    </source>
</evidence>
<dbReference type="PANTHER" id="PTHR12526:SF595">
    <property type="entry name" value="BLL5217 PROTEIN"/>
    <property type="match status" value="1"/>
</dbReference>
<evidence type="ECO:0000256" key="1">
    <source>
        <dbReference type="ARBA" id="ARBA00022676"/>
    </source>
</evidence>
<dbReference type="InterPro" id="IPR028098">
    <property type="entry name" value="Glyco_trans_4-like_N"/>
</dbReference>
<keyword evidence="2 6" id="KW-0808">Transferase</keyword>
<proteinExistence type="predicted"/>
<feature type="region of interest" description="Disordered" evidence="3">
    <location>
        <begin position="360"/>
        <end position="383"/>
    </location>
</feature>
<dbReference type="eggNOG" id="COG0438">
    <property type="taxonomic scope" value="Bacteria"/>
</dbReference>
<keyword evidence="7" id="KW-1185">Reference proteome</keyword>
<dbReference type="RefSeq" id="WP_084072348.1">
    <property type="nucleotide sequence ID" value="NZ_AVPJ01000027.1"/>
</dbReference>
<dbReference type="GO" id="GO:0016757">
    <property type="term" value="F:glycosyltransferase activity"/>
    <property type="evidence" value="ECO:0007669"/>
    <property type="project" value="UniProtKB-KW"/>
</dbReference>
<sequence>MLPEARRATPEAMHVAMVAPPWFEVPPVGYGGIESVVADLVDRLVERGHEVTLIGAGRHLTRASRFIAGFEEPPSQRLGTPIPEVLQAAATAEALRELHVDLVHDNTLAGPLLACGRDVPTVVTVHGPATGELGTYYSRLGRAVNLVAISDSQRRLNPRLNWIGTVHNATNVARFPFQARKDDYVLWLGRFNPDKGAHLAITAARTAGLRLVLAGKCIEAEERAYFTRHVEPDLGPGVEYVGEADVELKRELLAHARALVFPIQWEEPFGMVMIEAMACGTPVVATRRGSVPEVVVHAKTGLVVDTVDDLPAALGSVADIDPAACRRHVEERFDLDVMAAGYECLYQRLLAKALPQRDRATVQAQDGTRFTPTTRHSERRPVA</sequence>
<dbReference type="PANTHER" id="PTHR12526">
    <property type="entry name" value="GLYCOSYLTRANSFERASE"/>
    <property type="match status" value="1"/>
</dbReference>
<feature type="domain" description="Glycosyltransferase subfamily 4-like N-terminal" evidence="5">
    <location>
        <begin position="30"/>
        <end position="149"/>
    </location>
</feature>
<feature type="compositionally biased region" description="Polar residues" evidence="3">
    <location>
        <begin position="362"/>
        <end position="374"/>
    </location>
</feature>
<dbReference type="SUPFAM" id="SSF53756">
    <property type="entry name" value="UDP-Glycosyltransferase/glycogen phosphorylase"/>
    <property type="match status" value="1"/>
</dbReference>
<dbReference type="AlphaFoldDB" id="A0A0A0J0X4"/>
<gene>
    <name evidence="6" type="ORF">N802_10510</name>
</gene>
<evidence type="ECO:0000259" key="5">
    <source>
        <dbReference type="Pfam" id="PF13439"/>
    </source>
</evidence>
<dbReference type="STRING" id="1385520.N802_10510"/>
<organism evidence="6 7">
    <name type="scientific">Knoellia sinensis KCTC 19936</name>
    <dbReference type="NCBI Taxonomy" id="1385520"/>
    <lineage>
        <taxon>Bacteria</taxon>
        <taxon>Bacillati</taxon>
        <taxon>Actinomycetota</taxon>
        <taxon>Actinomycetes</taxon>
        <taxon>Micrococcales</taxon>
        <taxon>Intrasporangiaceae</taxon>
        <taxon>Knoellia</taxon>
    </lineage>
</organism>
<protein>
    <submittedName>
        <fullName evidence="6">Glycosyltransferase</fullName>
    </submittedName>
</protein>
<dbReference type="InterPro" id="IPR001296">
    <property type="entry name" value="Glyco_trans_1"/>
</dbReference>
<evidence type="ECO:0000313" key="6">
    <source>
        <dbReference type="EMBL" id="KGN29832.1"/>
    </source>
</evidence>
<reference evidence="6 7" key="1">
    <citation type="submission" date="2013-08" db="EMBL/GenBank/DDBJ databases">
        <title>The genome sequence of Knoellia sinensis.</title>
        <authorList>
            <person name="Zhu W."/>
            <person name="Wang G."/>
        </authorList>
    </citation>
    <scope>NUCLEOTIDE SEQUENCE [LARGE SCALE GENOMIC DNA]</scope>
    <source>
        <strain evidence="6 7">KCTC 19936</strain>
    </source>
</reference>
<accession>A0A0A0J0X4</accession>
<dbReference type="CDD" id="cd03802">
    <property type="entry name" value="GT4_AviGT4-like"/>
    <property type="match status" value="1"/>
</dbReference>
<evidence type="ECO:0000313" key="7">
    <source>
        <dbReference type="Proteomes" id="UP000030002"/>
    </source>
</evidence>
<feature type="domain" description="Glycosyl transferase family 1" evidence="4">
    <location>
        <begin position="180"/>
        <end position="307"/>
    </location>
</feature>
<dbReference type="Gene3D" id="3.40.50.2000">
    <property type="entry name" value="Glycogen Phosphorylase B"/>
    <property type="match status" value="2"/>
</dbReference>
<comment type="caution">
    <text evidence="6">The sequence shown here is derived from an EMBL/GenBank/DDBJ whole genome shotgun (WGS) entry which is preliminary data.</text>
</comment>